<gene>
    <name evidence="7" type="ORF">EURHEDRAFT_236841</name>
</gene>
<dbReference type="EMBL" id="KK088442">
    <property type="protein sequence ID" value="EYE91721.1"/>
    <property type="molecule type" value="Genomic_DNA"/>
</dbReference>
<name>A0A017S4F5_ASPRC</name>
<dbReference type="InterPro" id="IPR008278">
    <property type="entry name" value="4-PPantetheinyl_Trfase_dom"/>
</dbReference>
<dbReference type="GO" id="GO:0000287">
    <property type="term" value="F:magnesium ion binding"/>
    <property type="evidence" value="ECO:0007669"/>
    <property type="project" value="InterPro"/>
</dbReference>
<comment type="catalytic activity">
    <reaction evidence="3">
        <text>apo-[ACP] + CoA = holo-[ACP] + adenosine 3',5'-bisphosphate + H(+)</text>
        <dbReference type="Rhea" id="RHEA:12068"/>
        <dbReference type="Rhea" id="RHEA-COMP:9685"/>
        <dbReference type="Rhea" id="RHEA-COMP:9690"/>
        <dbReference type="ChEBI" id="CHEBI:15378"/>
        <dbReference type="ChEBI" id="CHEBI:29999"/>
        <dbReference type="ChEBI" id="CHEBI:57287"/>
        <dbReference type="ChEBI" id="CHEBI:58343"/>
        <dbReference type="ChEBI" id="CHEBI:64479"/>
        <dbReference type="EC" id="2.7.8.7"/>
    </reaction>
</comment>
<keyword evidence="2" id="KW-0808">Transferase</keyword>
<comment type="similarity">
    <text evidence="4">Belongs to the P-Pant transferase superfamily.</text>
</comment>
<dbReference type="Proteomes" id="UP000019804">
    <property type="component" value="Unassembled WGS sequence"/>
</dbReference>
<dbReference type="EC" id="2.7.8.7" evidence="1"/>
<dbReference type="HOGENOM" id="CLU_031126_1_1_1"/>
<evidence type="ECO:0000313" key="8">
    <source>
        <dbReference type="Proteomes" id="UP000019804"/>
    </source>
</evidence>
<evidence type="ECO:0000256" key="2">
    <source>
        <dbReference type="ARBA" id="ARBA00022679"/>
    </source>
</evidence>
<evidence type="ECO:0000259" key="6">
    <source>
        <dbReference type="Pfam" id="PF22624"/>
    </source>
</evidence>
<accession>A0A017S4F5</accession>
<feature type="domain" description="4'-phosphopantetheinyl transferase N-terminal" evidence="6">
    <location>
        <begin position="31"/>
        <end position="120"/>
    </location>
</feature>
<dbReference type="Gene3D" id="3.90.470.20">
    <property type="entry name" value="4'-phosphopantetheinyl transferase domain"/>
    <property type="match status" value="2"/>
</dbReference>
<dbReference type="GO" id="GO:0019878">
    <property type="term" value="P:lysine biosynthetic process via aminoadipic acid"/>
    <property type="evidence" value="ECO:0007669"/>
    <property type="project" value="TreeGrafter"/>
</dbReference>
<evidence type="ECO:0000256" key="1">
    <source>
        <dbReference type="ARBA" id="ARBA00013172"/>
    </source>
</evidence>
<dbReference type="InterPro" id="IPR055066">
    <property type="entry name" value="AASDHPPT_N"/>
</dbReference>
<evidence type="ECO:0000256" key="4">
    <source>
        <dbReference type="ARBA" id="ARBA00061672"/>
    </source>
</evidence>
<dbReference type="RefSeq" id="XP_040635411.1">
    <property type="nucleotide sequence ID" value="XM_040778050.1"/>
</dbReference>
<dbReference type="InterPro" id="IPR037143">
    <property type="entry name" value="4-PPantetheinyl_Trfase_dom_sf"/>
</dbReference>
<evidence type="ECO:0000259" key="5">
    <source>
        <dbReference type="Pfam" id="PF01648"/>
    </source>
</evidence>
<feature type="domain" description="4'-phosphopantetheinyl transferase" evidence="5">
    <location>
        <begin position="148"/>
        <end position="268"/>
    </location>
</feature>
<evidence type="ECO:0000256" key="3">
    <source>
        <dbReference type="ARBA" id="ARBA00050875"/>
    </source>
</evidence>
<proteinExistence type="inferred from homology"/>
<dbReference type="Pfam" id="PF22624">
    <property type="entry name" value="AASDHPPT_N"/>
    <property type="match status" value="1"/>
</dbReference>
<dbReference type="Pfam" id="PF01648">
    <property type="entry name" value="ACPS"/>
    <property type="match status" value="1"/>
</dbReference>
<organism evidence="7 8">
    <name type="scientific">Aspergillus ruber (strain CBS 135680)</name>
    <dbReference type="NCBI Taxonomy" id="1388766"/>
    <lineage>
        <taxon>Eukaryota</taxon>
        <taxon>Fungi</taxon>
        <taxon>Dikarya</taxon>
        <taxon>Ascomycota</taxon>
        <taxon>Pezizomycotina</taxon>
        <taxon>Eurotiomycetes</taxon>
        <taxon>Eurotiomycetidae</taxon>
        <taxon>Eurotiales</taxon>
        <taxon>Aspergillaceae</taxon>
        <taxon>Aspergillus</taxon>
        <taxon>Aspergillus subgen. Aspergillus</taxon>
    </lineage>
</organism>
<dbReference type="PANTHER" id="PTHR12215:SF10">
    <property type="entry name" value="L-AMINOADIPATE-SEMIALDEHYDE DEHYDROGENASE-PHOSPHOPANTETHEINYL TRANSFERASE"/>
    <property type="match status" value="1"/>
</dbReference>
<dbReference type="PANTHER" id="PTHR12215">
    <property type="entry name" value="PHOSPHOPANTETHEINE TRANSFERASE"/>
    <property type="match status" value="1"/>
</dbReference>
<dbReference type="GO" id="GO:0005829">
    <property type="term" value="C:cytosol"/>
    <property type="evidence" value="ECO:0007669"/>
    <property type="project" value="TreeGrafter"/>
</dbReference>
<keyword evidence="8" id="KW-1185">Reference proteome</keyword>
<evidence type="ECO:0000313" key="7">
    <source>
        <dbReference type="EMBL" id="EYE91721.1"/>
    </source>
</evidence>
<sequence>MAAKHHNDRPSLVRWYIDTRSLTSSTSTLPLLETLQPPDQETVKKYYQLPDKHMSLASYLLKYFFIHRTCRIPWEEIHISRTPAPHRRPCFVTTKSSHQAIPNVEFNVSHQASLVALAGTIYSPSNSSSEVVYTQPVPSGAPLSSVPQVGIDITCADEKRGSRASNPPTTHDALAEFVDIFAEVFSPRELKTMKNARGPTLPPGPQRNAAEVQYGLWMFYTYWALKEAYIKMTGEALLAPWLRELEFTDVIVPQASDVTKQWGRPYTGVKTLLHGKLVEDVRVEIVAFGREYLIATAVRGAGIGAGSHVLDGVEGADPWESLESVDIDKDITACATGLCHCLEQ</sequence>
<dbReference type="FunFam" id="3.90.470.20:FF:000023">
    <property type="entry name" value="L-aminoadipate-semialdehyde dehydrogenase-phosphopantetheinyl transferase"/>
    <property type="match status" value="1"/>
</dbReference>
<dbReference type="STRING" id="1388766.A0A017S4F5"/>
<dbReference type="OrthoDB" id="26719at2759"/>
<dbReference type="AlphaFoldDB" id="A0A017S4F5"/>
<protein>
    <recommendedName>
        <fullName evidence="1">holo-[acyl-carrier-protein] synthase</fullName>
        <ecNumber evidence="1">2.7.8.7</ecNumber>
    </recommendedName>
</protein>
<reference evidence="8" key="1">
    <citation type="journal article" date="2014" name="Nat. Commun.">
        <title>Genomic adaptations of the halophilic Dead Sea filamentous fungus Eurotium rubrum.</title>
        <authorList>
            <person name="Kis-Papo T."/>
            <person name="Weig A.R."/>
            <person name="Riley R."/>
            <person name="Persoh D."/>
            <person name="Salamov A."/>
            <person name="Sun H."/>
            <person name="Lipzen A."/>
            <person name="Wasser S.P."/>
            <person name="Rambold G."/>
            <person name="Grigoriev I.V."/>
            <person name="Nevo E."/>
        </authorList>
    </citation>
    <scope>NUCLEOTIDE SEQUENCE [LARGE SCALE GENOMIC DNA]</scope>
    <source>
        <strain evidence="8">CBS 135680</strain>
    </source>
</reference>
<dbReference type="GeneID" id="63693174"/>
<dbReference type="InterPro" id="IPR050559">
    <property type="entry name" value="P-Pant_transferase_sf"/>
</dbReference>
<dbReference type="GO" id="GO:0008897">
    <property type="term" value="F:holo-[acyl-carrier-protein] synthase activity"/>
    <property type="evidence" value="ECO:0007669"/>
    <property type="project" value="UniProtKB-EC"/>
</dbReference>
<dbReference type="SUPFAM" id="SSF56214">
    <property type="entry name" value="4'-phosphopantetheinyl transferase"/>
    <property type="match status" value="2"/>
</dbReference>